<dbReference type="GO" id="GO:0008408">
    <property type="term" value="F:3'-5' exonuclease activity"/>
    <property type="evidence" value="ECO:0007669"/>
    <property type="project" value="InterPro"/>
</dbReference>
<dbReference type="Gene3D" id="3.20.20.140">
    <property type="entry name" value="Metal-dependent hydrolases"/>
    <property type="match status" value="1"/>
</dbReference>
<comment type="caution">
    <text evidence="6">The sequence shown here is derived from an EMBL/GenBank/DDBJ whole genome shotgun (WGS) entry which is preliminary data.</text>
</comment>
<evidence type="ECO:0000256" key="4">
    <source>
        <dbReference type="ARBA" id="ARBA00022932"/>
    </source>
</evidence>
<dbReference type="Pfam" id="PF17657">
    <property type="entry name" value="DNA_pol3_finger"/>
    <property type="match status" value="1"/>
</dbReference>
<dbReference type="SMART" id="SM00481">
    <property type="entry name" value="POLIIIAc"/>
    <property type="match status" value="1"/>
</dbReference>
<evidence type="ECO:0000256" key="1">
    <source>
        <dbReference type="ARBA" id="ARBA00022679"/>
    </source>
</evidence>
<dbReference type="SUPFAM" id="SSF89550">
    <property type="entry name" value="PHP domain-like"/>
    <property type="match status" value="1"/>
</dbReference>
<dbReference type="Pfam" id="PF02811">
    <property type="entry name" value="PHP"/>
    <property type="match status" value="1"/>
</dbReference>
<keyword evidence="2" id="KW-0548">Nucleotidyltransferase</keyword>
<dbReference type="InterPro" id="IPR004805">
    <property type="entry name" value="DnaE2/DnaE/PolC"/>
</dbReference>
<feature type="domain" description="Polymerase/histidinol phosphatase N-terminal" evidence="5">
    <location>
        <begin position="6"/>
        <end position="77"/>
    </location>
</feature>
<dbReference type="InterPro" id="IPR016195">
    <property type="entry name" value="Pol/histidinol_Pase-like"/>
</dbReference>
<dbReference type="InterPro" id="IPR003141">
    <property type="entry name" value="Pol/His_phosphatase_N"/>
</dbReference>
<dbReference type="Proteomes" id="UP000249099">
    <property type="component" value="Unassembled WGS sequence"/>
</dbReference>
<dbReference type="AlphaFoldDB" id="A0A328KG51"/>
<accession>A0A328KG51</accession>
<evidence type="ECO:0000259" key="5">
    <source>
        <dbReference type="SMART" id="SM00481"/>
    </source>
</evidence>
<sequence>MEEAFIHLHAHSTVSNGTAFFESITTTKDYINIAKEYGVPAIALSEHGSVVNWVKKKREIEEAGLKYIHSIEAYVTDDDDTTEKKTRDNYHLLLIAKNYDGVREINKLSSKSYYRNDNHYYYAPRMYREDIFNTSDNILILTACLGSPLRKSPYQDKWLEFFIKNKHRVWLEVQPHVDDDQKEYNKWLLELADKHDMRIIATNDVHNINPEQANVASAIKQSKGIHFDNDDVFETYYKSTDEMMDTFIEQDVLRPEQISKALYEPYNVIEQIEDFTLDFTFKYPEMFDKEKQTVGGIDINYLPYANIDNVEKAFKALILDGFYKRGIHKLDSDTQKAYQDRVKHELKVYKEVGAIDYMLLEWAIKKLGREKVINPDKSIFTGYGRGSVSGSLIAFLLEITEMDALKHNLVFERFMNPDRISLADIDTDLTSEDRYQVMYYLLTMDILNCASIMTKNTYATKGAIKAYGRTMGYTPAELNEITKSIDPKTNEIPRLLYNEHKELFDKAASSEGSIDSFGRHAAGILVTTRDIEAELGTMTLSNWDYAVTQLDMKDIDYMNYVKLDVLGLDNIELIQKTGNKAGIGYLTPESDIDFQDEKVWRSMADDNVGIFQFESDRAGSILGDMFSHQTLERIKSKNPDVQYIDLLSLANAAQRPSGASYIEDVTNGVFKDNGHKALNEFLAPTMGQLVYQEQQIQFLTDFCNWSAGQADLLRRGIGKVLA</sequence>
<keyword evidence="3" id="KW-0235">DNA replication</keyword>
<dbReference type="GO" id="GO:0003887">
    <property type="term" value="F:DNA-directed DNA polymerase activity"/>
    <property type="evidence" value="ECO:0007669"/>
    <property type="project" value="UniProtKB-KW"/>
</dbReference>
<evidence type="ECO:0000256" key="3">
    <source>
        <dbReference type="ARBA" id="ARBA00022705"/>
    </source>
</evidence>
<dbReference type="Pfam" id="PF07733">
    <property type="entry name" value="DNA_pol3_alpha"/>
    <property type="match status" value="1"/>
</dbReference>
<proteinExistence type="predicted"/>
<dbReference type="InterPro" id="IPR004013">
    <property type="entry name" value="PHP_dom"/>
</dbReference>
<dbReference type="PANTHER" id="PTHR32294">
    <property type="entry name" value="DNA POLYMERASE III SUBUNIT ALPHA"/>
    <property type="match status" value="1"/>
</dbReference>
<keyword evidence="1" id="KW-0808">Transferase</keyword>
<dbReference type="RefSeq" id="WP_112790599.1">
    <property type="nucleotide sequence ID" value="NZ_NAQV01000058.1"/>
</dbReference>
<dbReference type="InterPro" id="IPR011708">
    <property type="entry name" value="DNA_pol3_alpha_NTPase_dom"/>
</dbReference>
<reference evidence="6 7" key="1">
    <citation type="submission" date="2017-03" db="EMBL/GenBank/DDBJ databases">
        <title>wgs assembly of Dolosigranulum pigrum KPL CDC strains.</title>
        <authorList>
            <person name="Brugger S.D."/>
            <person name="Pettigrew M."/>
            <person name="Kong Y."/>
            <person name="Lemon K.P."/>
        </authorList>
    </citation>
    <scope>NUCLEOTIDE SEQUENCE [LARGE SCALE GENOMIC DNA]</scope>
    <source>
        <strain evidence="6 7">KPL1931_CDC4294-98</strain>
    </source>
</reference>
<protein>
    <recommendedName>
        <fullName evidence="5">Polymerase/histidinol phosphatase N-terminal domain-containing protein</fullName>
    </recommendedName>
</protein>
<evidence type="ECO:0000256" key="2">
    <source>
        <dbReference type="ARBA" id="ARBA00022695"/>
    </source>
</evidence>
<gene>
    <name evidence="6" type="ORF">B8A44_09555</name>
</gene>
<dbReference type="InterPro" id="IPR040982">
    <property type="entry name" value="DNA_pol3_finger"/>
</dbReference>
<dbReference type="GO" id="GO:0006260">
    <property type="term" value="P:DNA replication"/>
    <property type="evidence" value="ECO:0007669"/>
    <property type="project" value="UniProtKB-KW"/>
</dbReference>
<keyword evidence="4" id="KW-0239">DNA-directed DNA polymerase</keyword>
<evidence type="ECO:0000313" key="7">
    <source>
        <dbReference type="Proteomes" id="UP000249099"/>
    </source>
</evidence>
<dbReference type="EMBL" id="NAQV01000058">
    <property type="protein sequence ID" value="RAN61397.1"/>
    <property type="molecule type" value="Genomic_DNA"/>
</dbReference>
<organism evidence="6 7">
    <name type="scientific">Dolosigranulum pigrum</name>
    <dbReference type="NCBI Taxonomy" id="29394"/>
    <lineage>
        <taxon>Bacteria</taxon>
        <taxon>Bacillati</taxon>
        <taxon>Bacillota</taxon>
        <taxon>Bacilli</taxon>
        <taxon>Lactobacillales</taxon>
        <taxon>Carnobacteriaceae</taxon>
        <taxon>Dolosigranulum</taxon>
    </lineage>
</organism>
<name>A0A328KG51_9LACT</name>
<evidence type="ECO:0000313" key="6">
    <source>
        <dbReference type="EMBL" id="RAN61397.1"/>
    </source>
</evidence>